<evidence type="ECO:0000256" key="1">
    <source>
        <dbReference type="SAM" id="Coils"/>
    </source>
</evidence>
<accession>A0A8H4VY81</accession>
<feature type="region of interest" description="Disordered" evidence="2">
    <location>
        <begin position="1"/>
        <end position="81"/>
    </location>
</feature>
<evidence type="ECO:0000256" key="2">
    <source>
        <dbReference type="SAM" id="MobiDB-lite"/>
    </source>
</evidence>
<dbReference type="AlphaFoldDB" id="A0A8H4VY81"/>
<protein>
    <submittedName>
        <fullName evidence="3">Uncharacterized protein</fullName>
    </submittedName>
</protein>
<evidence type="ECO:0000313" key="3">
    <source>
        <dbReference type="EMBL" id="KAF4627133.1"/>
    </source>
</evidence>
<name>A0A8H4VY81_9HELO</name>
<dbReference type="EMBL" id="JAAMPI010001022">
    <property type="protein sequence ID" value="KAF4627133.1"/>
    <property type="molecule type" value="Genomic_DNA"/>
</dbReference>
<evidence type="ECO:0000313" key="4">
    <source>
        <dbReference type="Proteomes" id="UP000566819"/>
    </source>
</evidence>
<comment type="caution">
    <text evidence="3">The sequence shown here is derived from an EMBL/GenBank/DDBJ whole genome shotgun (WGS) entry which is preliminary data.</text>
</comment>
<sequence length="125" mass="14064">MKKLDVVLPPELGRTDNKYPAELEKPYAQISELSGETAVPKPQEKDSTEATPKILPPPPVIGENSDGVSISKSPIGPNPKLDLLKDKIEKVRTEKERIQKLQELDELEAALQREILDKQMRETRQ</sequence>
<dbReference type="Proteomes" id="UP000566819">
    <property type="component" value="Unassembled WGS sequence"/>
</dbReference>
<proteinExistence type="predicted"/>
<dbReference type="OrthoDB" id="3605302at2759"/>
<gene>
    <name evidence="3" type="ORF">G7Y89_g11021</name>
</gene>
<reference evidence="3 4" key="1">
    <citation type="submission" date="2020-03" db="EMBL/GenBank/DDBJ databases">
        <title>Draft Genome Sequence of Cudoniella acicularis.</title>
        <authorList>
            <person name="Buettner E."/>
            <person name="Kellner H."/>
        </authorList>
    </citation>
    <scope>NUCLEOTIDE SEQUENCE [LARGE SCALE GENOMIC DNA]</scope>
    <source>
        <strain evidence="3 4">DSM 108380</strain>
    </source>
</reference>
<organism evidence="3 4">
    <name type="scientific">Cudoniella acicularis</name>
    <dbReference type="NCBI Taxonomy" id="354080"/>
    <lineage>
        <taxon>Eukaryota</taxon>
        <taxon>Fungi</taxon>
        <taxon>Dikarya</taxon>
        <taxon>Ascomycota</taxon>
        <taxon>Pezizomycotina</taxon>
        <taxon>Leotiomycetes</taxon>
        <taxon>Helotiales</taxon>
        <taxon>Tricladiaceae</taxon>
        <taxon>Cudoniella</taxon>
    </lineage>
</organism>
<keyword evidence="1" id="KW-0175">Coiled coil</keyword>
<keyword evidence="4" id="KW-1185">Reference proteome</keyword>
<feature type="compositionally biased region" description="Basic and acidic residues" evidence="2">
    <location>
        <begin position="13"/>
        <end position="25"/>
    </location>
</feature>
<feature type="coiled-coil region" evidence="1">
    <location>
        <begin position="81"/>
        <end position="121"/>
    </location>
</feature>